<dbReference type="InterPro" id="IPR056535">
    <property type="entry name" value="TPR_NUP160_M"/>
</dbReference>
<dbReference type="InterPro" id="IPR059141">
    <property type="entry name" value="Beta-prop_Nup120_160"/>
</dbReference>
<dbReference type="SUPFAM" id="SSF50978">
    <property type="entry name" value="WD40 repeat-like"/>
    <property type="match status" value="1"/>
</dbReference>
<dbReference type="GO" id="GO:0005643">
    <property type="term" value="C:nuclear pore"/>
    <property type="evidence" value="ECO:0007669"/>
    <property type="project" value="TreeGrafter"/>
</dbReference>
<evidence type="ECO:0000259" key="6">
    <source>
        <dbReference type="Pfam" id="PF17238"/>
    </source>
</evidence>
<feature type="domain" description="NUP160 helical" evidence="6">
    <location>
        <begin position="530"/>
        <end position="720"/>
    </location>
</feature>
<dbReference type="Pfam" id="PF11715">
    <property type="entry name" value="Beta-prop_Nup120_160"/>
    <property type="match status" value="1"/>
</dbReference>
<organism evidence="9 10">
    <name type="scientific">Cuscuta australis</name>
    <dbReference type="NCBI Taxonomy" id="267555"/>
    <lineage>
        <taxon>Eukaryota</taxon>
        <taxon>Viridiplantae</taxon>
        <taxon>Streptophyta</taxon>
        <taxon>Embryophyta</taxon>
        <taxon>Tracheophyta</taxon>
        <taxon>Spermatophyta</taxon>
        <taxon>Magnoliopsida</taxon>
        <taxon>eudicotyledons</taxon>
        <taxon>Gunneridae</taxon>
        <taxon>Pentapetalae</taxon>
        <taxon>asterids</taxon>
        <taxon>lamiids</taxon>
        <taxon>Solanales</taxon>
        <taxon>Convolvulaceae</taxon>
        <taxon>Cuscuteae</taxon>
        <taxon>Cuscuta</taxon>
        <taxon>Cuscuta subgen. Grammica</taxon>
        <taxon>Cuscuta sect. Cleistogrammica</taxon>
    </lineage>
</organism>
<dbReference type="InterPro" id="IPR035192">
    <property type="entry name" value="NUP160_hel_plant"/>
</dbReference>
<dbReference type="InterPro" id="IPR036322">
    <property type="entry name" value="WD40_repeat_dom_sf"/>
</dbReference>
<evidence type="ECO:0000259" key="7">
    <source>
        <dbReference type="Pfam" id="PF23347"/>
    </source>
</evidence>
<feature type="domain" description="NUP160 middle TPR" evidence="8">
    <location>
        <begin position="900"/>
        <end position="1148"/>
    </location>
</feature>
<keyword evidence="3" id="KW-0539">Nucleus</keyword>
<dbReference type="EMBL" id="NQVE01000030">
    <property type="protein sequence ID" value="RAL52748.1"/>
    <property type="molecule type" value="Genomic_DNA"/>
</dbReference>
<feature type="region of interest" description="Disordered" evidence="4">
    <location>
        <begin position="1160"/>
        <end position="1187"/>
    </location>
</feature>
<accession>A0A328E7X3</accession>
<evidence type="ECO:0000259" key="8">
    <source>
        <dbReference type="Pfam" id="PF23354"/>
    </source>
</evidence>
<comment type="subcellular location">
    <subcellularLocation>
        <location evidence="1">Nucleus</location>
    </subcellularLocation>
</comment>
<comment type="caution">
    <text evidence="9">The sequence shown here is derived from an EMBL/GenBank/DDBJ whole genome shotgun (WGS) entry which is preliminary data.</text>
</comment>
<dbReference type="GO" id="GO:0017056">
    <property type="term" value="F:structural constituent of nuclear pore"/>
    <property type="evidence" value="ECO:0007669"/>
    <property type="project" value="TreeGrafter"/>
</dbReference>
<dbReference type="InterPro" id="IPR021717">
    <property type="entry name" value="Nucleoporin_Nup160"/>
</dbReference>
<dbReference type="InterPro" id="IPR056536">
    <property type="entry name" value="TPR_NUP160_C"/>
</dbReference>
<feature type="domain" description="Nucleoporin Nup120/160 beta-propeller" evidence="5">
    <location>
        <begin position="61"/>
        <end position="522"/>
    </location>
</feature>
<sequence>MASRSHLVGMEVPIIGSDSIKWIQLSVPSSTSIPEATAAVLPDHLSRDTASYTVFGDPPTYIIWRINRSQENVVEIMQLNDNKEFLKIGLQIVFPDALFPSTLLCKNETNFLSRGHFTLYAMTISGIAFLIKLKDISTYVPSSVLSSNEVLECNTQMHCHHGAITMATSTSGCIVVGRNDGSVCCFQLGTIEPSAPGFVFELRDDVGFGRLWGIMSRSRTIAAVQDLVISELCQKKLLFVLHSDGTLRVWCLSNRSKVLTHTMTGAPCARLWVGMDDSDTNIIPLAVLQKHHSEVGMETLSLSSLYFSVGDKIDLSLESSTQSIPLEKGNLVDLKFTKNQLWMLREDGLVMQNLINGNIEEGLAQCYSLQEAFVADQLFQHCEKSSDDLLWLSGAVLSSSKDEIASFVSYIFLRRLLLPGIHHNTILRATLQEYNKHFTDSEFDSLTINGLKNEILSLIEHEGGAESPVSIVHSWKSFCTRYVHNWCQYNAARALLVDSSTGAVGLIRKNTISLCRSLNNVELLIYGSELTFSADDLEREVLFEVLQCSSNLSQQLGRASSAIYYESLLRTPTLSPEDVTICFIKTLESGYSQSAHLYSYLGVDVARDKELSNHRNLRKFSVNMYLSLHHLYTRAITWAKVLDVIECYLKHLVPLKVEQNFDYQTIFNIDTAVTVQATSQVAKVMFESTLDVYMLLSYMISTSGKIHLSHNDVSRVKLELFPLILETLTEWHIIHYFATTPSESPVIEDFSSQLSSLHLDSNDKKSWNEKLGKPDCTLAILLMLSIQSSSEAQTHLSLRCLPDPTRIKSSVQQFASWIIWGKRSEQSSGFLSHSIELALILLRHAQYDAVEYMLNLVDSCLRKEKFSGSLQSVCGEWPKILHLLGCSLIAQIQCGLHGMLKEKKICEAVRCFFRAASAEGASKALQSLPHEAVCLYLAHSGSTTSFKLHYYQWAMQIFEQYNMSQAACQFALAALELVDESFGAKDGDLRVDPVNESPSAIKGRLWANVFKFTLDLNLYYDAYCAIVSNPDDESKNICLRRFVIVLYERGAVKILCDGTLPFIGLAEKVERELAWKAERSDVSTKPNPFRLLYAFEMQRHNWRTAASYIYLYSSQLRTMADIRDHQHRSLLLQERLNGLSAAINALQLVNPANAWIDSPLDDGSPDNDHVPSKKPRIALENASGDGSPTLRRRSYIDVQKLENEFILTLAEYLLSLENIKWTFTGTEKPPPDTVDLLVESNLYDLAFTVILKFWNGSALKRELEKVFAAMALKCCPSKQLSSSVGNECRLQNLLLLTSQDEMIANGSPNAVPLPQQSKGNSQWGTLELYVDKYKGFHGRLPVVVAETLLAADPQIELPLWLVKKFKSAQRESSWGMVGNESNPASLFQLYVDYGRFTEATNLLLEYIESFACLRPMDVIRRKRPSAVWFPYAHIERLWCQLEQSIRLGHMVDQSEKLKRLLHSALKNHLNLVCPFYCHILFLFFFFEKCSQ</sequence>
<evidence type="ECO:0000313" key="9">
    <source>
        <dbReference type="EMBL" id="RAL52748.1"/>
    </source>
</evidence>
<dbReference type="Pfam" id="PF23354">
    <property type="entry name" value="TPR_NUP160_120_M"/>
    <property type="match status" value="1"/>
</dbReference>
<name>A0A328E7X3_9ASTE</name>
<dbReference type="PANTHER" id="PTHR21286">
    <property type="entry name" value="NUCLEAR PORE COMPLEX PROTEIN NUP160"/>
    <property type="match status" value="1"/>
</dbReference>
<proteinExistence type="predicted"/>
<evidence type="ECO:0000313" key="10">
    <source>
        <dbReference type="Proteomes" id="UP000249390"/>
    </source>
</evidence>
<evidence type="ECO:0000256" key="3">
    <source>
        <dbReference type="ARBA" id="ARBA00023242"/>
    </source>
</evidence>
<reference evidence="9 10" key="1">
    <citation type="submission" date="2018-06" db="EMBL/GenBank/DDBJ databases">
        <title>The Genome of Cuscuta australis (Dodder) Provides Insight into the Evolution of Plant Parasitism.</title>
        <authorList>
            <person name="Liu H."/>
        </authorList>
    </citation>
    <scope>NUCLEOTIDE SEQUENCE [LARGE SCALE GENOMIC DNA]</scope>
    <source>
        <strain evidence="10">cv. Yunnan</strain>
        <tissue evidence="9">Vines</tissue>
    </source>
</reference>
<evidence type="ECO:0000259" key="5">
    <source>
        <dbReference type="Pfam" id="PF11715"/>
    </source>
</evidence>
<evidence type="ECO:0000256" key="4">
    <source>
        <dbReference type="SAM" id="MobiDB-lite"/>
    </source>
</evidence>
<gene>
    <name evidence="9" type="ORF">DM860_007516</name>
</gene>
<dbReference type="Proteomes" id="UP000249390">
    <property type="component" value="Unassembled WGS sequence"/>
</dbReference>
<dbReference type="Pfam" id="PF23347">
    <property type="entry name" value="TPR_Nup160_C"/>
    <property type="match status" value="1"/>
</dbReference>
<evidence type="ECO:0000256" key="2">
    <source>
        <dbReference type="ARBA" id="ARBA00022448"/>
    </source>
</evidence>
<evidence type="ECO:0000256" key="1">
    <source>
        <dbReference type="ARBA" id="ARBA00004123"/>
    </source>
</evidence>
<keyword evidence="2" id="KW-0813">Transport</keyword>
<dbReference type="PANTHER" id="PTHR21286:SF0">
    <property type="entry name" value="NUCLEAR PORE COMPLEX PROTEIN NUP160"/>
    <property type="match status" value="1"/>
</dbReference>
<protein>
    <submittedName>
        <fullName evidence="9">Uncharacterized protein</fullName>
    </submittedName>
</protein>
<dbReference type="Pfam" id="PF17238">
    <property type="entry name" value="NUP160_helical_2"/>
    <property type="match status" value="1"/>
</dbReference>
<feature type="domain" description="NUP160 C-terminal TPR" evidence="7">
    <location>
        <begin position="1199"/>
        <end position="1464"/>
    </location>
</feature>
<keyword evidence="10" id="KW-1185">Reference proteome</keyword>